<dbReference type="Proteomes" id="UP001175227">
    <property type="component" value="Unassembled WGS sequence"/>
</dbReference>
<evidence type="ECO:0000313" key="1">
    <source>
        <dbReference type="EMBL" id="KAK0474097.1"/>
    </source>
</evidence>
<comment type="caution">
    <text evidence="1">The sequence shown here is derived from an EMBL/GenBank/DDBJ whole genome shotgun (WGS) entry which is preliminary data.</text>
</comment>
<dbReference type="EMBL" id="JAUEPR010000029">
    <property type="protein sequence ID" value="KAK0474097.1"/>
    <property type="molecule type" value="Genomic_DNA"/>
</dbReference>
<sequence>MHPLMLERKFAHHLVAATLTILDGPFWVYNKLLHQAPIRAANSDTWIDEEIIRVAKSAPYLEGSDEKLVRISEDTVGKLGFDWDSTTSEALNMDLVRRQTGIAVPRMRRATHHIHPEGDGLIDMDLVRQRTAPAFTVSLEETHGHSHDASLPPTDPLYATQTYYYRTVIDFETAAHSNLCTERL</sequence>
<accession>A0AA39NYA9</accession>
<gene>
    <name evidence="1" type="ORF">IW261DRAFT_1569117</name>
</gene>
<reference evidence="1" key="1">
    <citation type="submission" date="2023-06" db="EMBL/GenBank/DDBJ databases">
        <authorList>
            <consortium name="Lawrence Berkeley National Laboratory"/>
            <person name="Ahrendt S."/>
            <person name="Sahu N."/>
            <person name="Indic B."/>
            <person name="Wong-Bajracharya J."/>
            <person name="Merenyi Z."/>
            <person name="Ke H.-M."/>
            <person name="Monk M."/>
            <person name="Kocsube S."/>
            <person name="Drula E."/>
            <person name="Lipzen A."/>
            <person name="Balint B."/>
            <person name="Henrissat B."/>
            <person name="Andreopoulos B."/>
            <person name="Martin F.M."/>
            <person name="Harder C.B."/>
            <person name="Rigling D."/>
            <person name="Ford K.L."/>
            <person name="Foster G.D."/>
            <person name="Pangilinan J."/>
            <person name="Papanicolaou A."/>
            <person name="Barry K."/>
            <person name="LaButti K."/>
            <person name="Viragh M."/>
            <person name="Koriabine M."/>
            <person name="Yan M."/>
            <person name="Riley R."/>
            <person name="Champramary S."/>
            <person name="Plett K.L."/>
            <person name="Tsai I.J."/>
            <person name="Slot J."/>
            <person name="Sipos G."/>
            <person name="Plett J."/>
            <person name="Nagy L.G."/>
            <person name="Grigoriev I.V."/>
        </authorList>
    </citation>
    <scope>NUCLEOTIDE SEQUENCE</scope>
    <source>
        <strain evidence="1">ICMP 16352</strain>
    </source>
</reference>
<organism evidence="1 2">
    <name type="scientific">Armillaria novae-zelandiae</name>
    <dbReference type="NCBI Taxonomy" id="153914"/>
    <lineage>
        <taxon>Eukaryota</taxon>
        <taxon>Fungi</taxon>
        <taxon>Dikarya</taxon>
        <taxon>Basidiomycota</taxon>
        <taxon>Agaricomycotina</taxon>
        <taxon>Agaricomycetes</taxon>
        <taxon>Agaricomycetidae</taxon>
        <taxon>Agaricales</taxon>
        <taxon>Marasmiineae</taxon>
        <taxon>Physalacriaceae</taxon>
        <taxon>Armillaria</taxon>
    </lineage>
</organism>
<keyword evidence="2" id="KW-1185">Reference proteome</keyword>
<evidence type="ECO:0000313" key="2">
    <source>
        <dbReference type="Proteomes" id="UP001175227"/>
    </source>
</evidence>
<dbReference type="AlphaFoldDB" id="A0AA39NYA9"/>
<proteinExistence type="predicted"/>
<name>A0AA39NYA9_9AGAR</name>
<protein>
    <submittedName>
        <fullName evidence="1">Uncharacterized protein</fullName>
    </submittedName>
</protein>